<dbReference type="AlphaFoldDB" id="A0A7V8JLL3"/>
<evidence type="ECO:0008006" key="5">
    <source>
        <dbReference type="Google" id="ProtNLM"/>
    </source>
</evidence>
<feature type="compositionally biased region" description="Low complexity" evidence="1">
    <location>
        <begin position="1"/>
        <end position="20"/>
    </location>
</feature>
<feature type="transmembrane region" description="Helical" evidence="2">
    <location>
        <begin position="350"/>
        <end position="372"/>
    </location>
</feature>
<keyword evidence="2" id="KW-0812">Transmembrane</keyword>
<feature type="region of interest" description="Disordered" evidence="1">
    <location>
        <begin position="1"/>
        <end position="29"/>
    </location>
</feature>
<protein>
    <recommendedName>
        <fullName evidence="5">Transmembrane protein</fullName>
    </recommendedName>
</protein>
<keyword evidence="2" id="KW-0472">Membrane</keyword>
<feature type="transmembrane region" description="Helical" evidence="2">
    <location>
        <begin position="324"/>
        <end position="344"/>
    </location>
</feature>
<dbReference type="Proteomes" id="UP000487117">
    <property type="component" value="Unassembled WGS sequence"/>
</dbReference>
<reference evidence="4" key="1">
    <citation type="journal article" date="2020" name="MBio">
        <title>Horizontal gene transfer to a defensive symbiont with a reduced genome amongst a multipartite beetle microbiome.</title>
        <authorList>
            <person name="Waterworth S.C."/>
            <person name="Florez L.V."/>
            <person name="Rees E.R."/>
            <person name="Hertweck C."/>
            <person name="Kaltenpoth M."/>
            <person name="Kwan J.C."/>
        </authorList>
    </citation>
    <scope>NUCLEOTIDE SEQUENCE [LARGE SCALE GENOMIC DNA]</scope>
</reference>
<accession>A0A7V8JLL3</accession>
<dbReference type="EMBL" id="WNDS01000003">
    <property type="protein sequence ID" value="KAF1015154.1"/>
    <property type="molecule type" value="Genomic_DNA"/>
</dbReference>
<keyword evidence="2" id="KW-1133">Transmembrane helix</keyword>
<proteinExistence type="predicted"/>
<comment type="caution">
    <text evidence="3">The sequence shown here is derived from an EMBL/GenBank/DDBJ whole genome shotgun (WGS) entry which is preliminary data.</text>
</comment>
<organism evidence="3 4">
    <name type="scientific">Stenotrophomonas maltophilia</name>
    <name type="common">Pseudomonas maltophilia</name>
    <name type="synonym">Xanthomonas maltophilia</name>
    <dbReference type="NCBI Taxonomy" id="40324"/>
    <lineage>
        <taxon>Bacteria</taxon>
        <taxon>Pseudomonadati</taxon>
        <taxon>Pseudomonadota</taxon>
        <taxon>Gammaproteobacteria</taxon>
        <taxon>Lysobacterales</taxon>
        <taxon>Lysobacteraceae</taxon>
        <taxon>Stenotrophomonas</taxon>
        <taxon>Stenotrophomonas maltophilia group</taxon>
    </lineage>
</organism>
<name>A0A7V8JLL3_STEMA</name>
<evidence type="ECO:0000256" key="1">
    <source>
        <dbReference type="SAM" id="MobiDB-lite"/>
    </source>
</evidence>
<gene>
    <name evidence="3" type="ORF">GAK31_02644</name>
</gene>
<evidence type="ECO:0000313" key="3">
    <source>
        <dbReference type="EMBL" id="KAF1015154.1"/>
    </source>
</evidence>
<evidence type="ECO:0000313" key="4">
    <source>
        <dbReference type="Proteomes" id="UP000487117"/>
    </source>
</evidence>
<sequence>MHADPAHALPADAGTDPATDADGDGVALPPVQALLDDHGVGADAQDEAPQYRLPVAALPDNGLLRAAVQMLVEQKERLDALAQEGRLGGLLPAEWQQGSGVRALDLGGFVQSVLPFLQPAARGETAPARLLVRHVLGDDSRWRMADVAEPRSLAWFLASDERATAGSKDHAEAYLVGALGLAWMQEGRTRPGFLRAMGRDSLAARVTMLGYPAAAELALYSVTAHGQPQIWCVHGRRKLRPLVAPWLSLPLLTAYGVAAPAAWPASYPPVEEVAQALATARLGHSVPEVDLGKVVAKIAEDAAGEAWQPAGLLQLRTWVPRWHFFLATFVDMPSLLLVAAALALPGSVEAATVAASLGFAGGAIAALAVPWVHARRKHLS</sequence>
<evidence type="ECO:0000256" key="2">
    <source>
        <dbReference type="SAM" id="Phobius"/>
    </source>
</evidence>